<protein>
    <submittedName>
        <fullName evidence="2">Uncharacterized protein</fullName>
    </submittedName>
</protein>
<sequence length="604" mass="67635">VYYTRVYDIKSQSVAPYSYDNWLDLGLNQYFMGQSPYHWYNGDPGDGIYHDKCEILSMEKGYNTPRANARGIKATMTNYAVKYYEYKADENSSLAPRYYIDYPLWRLGDNSGNMILFNQPKGFINGRRYSIIYKVKRTSNYIRSDIYNSTSGTMVTEYIFYVKAYEQTFENGKEINHFRGYSKVVATTHSVTPVYNDKGFHTNNDIKETLQMPYINFIMANLKITNTLSTQNYSFWTTNSQSDSYKKTIEQWSEAEVEPKANYDDLELKIESETLYPVGVRGGLGGTPILNDGRILSLVEYDDRTRELYVFLTETFYADNDMPTRGAFKWYKEWNSHYCLYVYEKKQNFGFLAPVIMVLAVVLTIYTGYGGIAAINAISATAATTATIAVVWTGAILSGIGFMLSMMGAIGLGSATTIKLGKIFGLAGAVVNISTMISNIWTKLSAQVAINASQISAKGVAVNSGLSQTSGLYATTGFANASSVGANFTTSTTFGLFASGNTYISPLTAIAISQPVGVSQIASMSINMLSSAYSIYSDTRDIFRPANEFSDDEMPTNDDKPKINFIPMNSQYIKRKHYSILENYDLGLERGTLLYIPSVRDRFS</sequence>
<evidence type="ECO:0000313" key="2">
    <source>
        <dbReference type="EMBL" id="MEE3745184.1"/>
    </source>
</evidence>
<keyword evidence="1" id="KW-0472">Membrane</keyword>
<keyword evidence="3" id="KW-1185">Reference proteome</keyword>
<dbReference type="RefSeq" id="WP_330526499.1">
    <property type="nucleotide sequence ID" value="NZ_JAZBRD010000016.1"/>
</dbReference>
<dbReference type="Proteomes" id="UP001331664">
    <property type="component" value="Unassembled WGS sequence"/>
</dbReference>
<feature type="transmembrane region" description="Helical" evidence="1">
    <location>
        <begin position="389"/>
        <end position="411"/>
    </location>
</feature>
<evidence type="ECO:0000256" key="1">
    <source>
        <dbReference type="SAM" id="Phobius"/>
    </source>
</evidence>
<evidence type="ECO:0000313" key="3">
    <source>
        <dbReference type="Proteomes" id="UP001331664"/>
    </source>
</evidence>
<proteinExistence type="predicted"/>
<reference evidence="2 3" key="1">
    <citation type="submission" date="2024-01" db="EMBL/GenBank/DDBJ databases">
        <title>Campylobacter porcellus sp. nov.</title>
        <authorList>
            <person name="Papic B."/>
            <person name="Gruntar I."/>
        </authorList>
    </citation>
    <scope>NUCLEOTIDE SEQUENCE [LARGE SCALE GENOMIC DNA]</scope>
    <source>
        <strain evidence="2 3">CX2-4855-23</strain>
    </source>
</reference>
<keyword evidence="1" id="KW-1133">Transmembrane helix</keyword>
<comment type="caution">
    <text evidence="2">The sequence shown here is derived from an EMBL/GenBank/DDBJ whole genome shotgun (WGS) entry which is preliminary data.</text>
</comment>
<organism evidence="2 3">
    <name type="scientific">Campylobacter porcelli</name>
    <dbReference type="NCBI Taxonomy" id="1660073"/>
    <lineage>
        <taxon>Bacteria</taxon>
        <taxon>Pseudomonadati</taxon>
        <taxon>Campylobacterota</taxon>
        <taxon>Epsilonproteobacteria</taxon>
        <taxon>Campylobacterales</taxon>
        <taxon>Campylobacteraceae</taxon>
        <taxon>Campylobacter</taxon>
    </lineage>
</organism>
<gene>
    <name evidence="2" type="ORF">V2I23_07820</name>
</gene>
<accession>A0ABU7M644</accession>
<feature type="transmembrane region" description="Helical" evidence="1">
    <location>
        <begin position="349"/>
        <end position="369"/>
    </location>
</feature>
<dbReference type="EMBL" id="JAZBRD010000016">
    <property type="protein sequence ID" value="MEE3745184.1"/>
    <property type="molecule type" value="Genomic_DNA"/>
</dbReference>
<name>A0ABU7M644_9BACT</name>
<feature type="transmembrane region" description="Helical" evidence="1">
    <location>
        <begin position="423"/>
        <end position="441"/>
    </location>
</feature>
<keyword evidence="1" id="KW-0812">Transmembrane</keyword>
<feature type="non-terminal residue" evidence="2">
    <location>
        <position position="1"/>
    </location>
</feature>